<comment type="caution">
    <text evidence="2">The sequence shown here is derived from an EMBL/GenBank/DDBJ whole genome shotgun (WGS) entry which is preliminary data.</text>
</comment>
<evidence type="ECO:0008006" key="4">
    <source>
        <dbReference type="Google" id="ProtNLM"/>
    </source>
</evidence>
<dbReference type="RefSeq" id="WP_220782071.1">
    <property type="nucleotide sequence ID" value="NZ_BPEY01000061.1"/>
</dbReference>
<gene>
    <name evidence="2" type="ORF">TUM4438_30970</name>
</gene>
<evidence type="ECO:0000313" key="3">
    <source>
        <dbReference type="Proteomes" id="UP000887104"/>
    </source>
</evidence>
<dbReference type="EMBL" id="BPEY01000061">
    <property type="protein sequence ID" value="GIU48786.1"/>
    <property type="molecule type" value="Genomic_DNA"/>
</dbReference>
<reference evidence="2" key="1">
    <citation type="submission" date="2021-05" db="EMBL/GenBank/DDBJ databases">
        <title>Molecular characterization for Shewanella algae harboring chromosomal blaOXA-55-like strains isolated from clinical and environment sample.</title>
        <authorList>
            <person name="Ohama Y."/>
            <person name="Aoki K."/>
            <person name="Harada S."/>
            <person name="Moriya K."/>
            <person name="Ishii Y."/>
            <person name="Tateda K."/>
        </authorList>
    </citation>
    <scope>NUCLEOTIDE SEQUENCE</scope>
    <source>
        <strain evidence="2">JCM 11563</strain>
    </source>
</reference>
<evidence type="ECO:0000256" key="1">
    <source>
        <dbReference type="SAM" id="Coils"/>
    </source>
</evidence>
<accession>A0ABQ4PMK1</accession>
<dbReference type="Proteomes" id="UP000887104">
    <property type="component" value="Unassembled WGS sequence"/>
</dbReference>
<keyword evidence="3" id="KW-1185">Reference proteome</keyword>
<protein>
    <recommendedName>
        <fullName evidence="4">Flagellar protein FliT</fullName>
    </recommendedName>
</protein>
<keyword evidence="1" id="KW-0175">Coiled coil</keyword>
<evidence type="ECO:0000313" key="2">
    <source>
        <dbReference type="EMBL" id="GIU48786.1"/>
    </source>
</evidence>
<feature type="coiled-coil region" evidence="1">
    <location>
        <begin position="58"/>
        <end position="92"/>
    </location>
</feature>
<proteinExistence type="predicted"/>
<name>A0ABQ4PMK1_9GAMM</name>
<sequence>MSEKVGLISIEQWQQCEKALLFHANAQDWEKLVKVNAKMTQLLIKAGKPSNRSQLLARQSLANTHKQVLLQLEQAKEQLGQEMNQFKQQQDGLAAYQLTSVSGGAYD</sequence>
<organism evidence="2 3">
    <name type="scientific">Shewanella sairae</name>
    <dbReference type="NCBI Taxonomy" id="190310"/>
    <lineage>
        <taxon>Bacteria</taxon>
        <taxon>Pseudomonadati</taxon>
        <taxon>Pseudomonadota</taxon>
        <taxon>Gammaproteobacteria</taxon>
        <taxon>Alteromonadales</taxon>
        <taxon>Shewanellaceae</taxon>
        <taxon>Shewanella</taxon>
    </lineage>
</organism>